<dbReference type="Pfam" id="PF00072">
    <property type="entry name" value="Response_reg"/>
    <property type="match status" value="1"/>
</dbReference>
<evidence type="ECO:0000256" key="2">
    <source>
        <dbReference type="PROSITE-ProRule" id="PRU00169"/>
    </source>
</evidence>
<keyword evidence="1 3" id="KW-0238">DNA-binding</keyword>
<proteinExistence type="predicted"/>
<dbReference type="Proteomes" id="UP001430193">
    <property type="component" value="Unassembled WGS sequence"/>
</dbReference>
<evidence type="ECO:0000259" key="5">
    <source>
        <dbReference type="PROSITE" id="PS51755"/>
    </source>
</evidence>
<dbReference type="SMART" id="SM00448">
    <property type="entry name" value="REC"/>
    <property type="match status" value="1"/>
</dbReference>
<accession>A0ABS2KEU0</accession>
<dbReference type="Pfam" id="PF00486">
    <property type="entry name" value="Trans_reg_C"/>
    <property type="match status" value="1"/>
</dbReference>
<feature type="DNA-binding region" description="OmpR/PhoB-type" evidence="3">
    <location>
        <begin position="126"/>
        <end position="228"/>
    </location>
</feature>
<dbReference type="Gene3D" id="3.40.50.2300">
    <property type="match status" value="1"/>
</dbReference>
<name>A0ABS2KEU0_9GAMM</name>
<dbReference type="PANTHER" id="PTHR48111">
    <property type="entry name" value="REGULATOR OF RPOS"/>
    <property type="match status" value="1"/>
</dbReference>
<dbReference type="InterPro" id="IPR016032">
    <property type="entry name" value="Sig_transdc_resp-reg_C-effctor"/>
</dbReference>
<feature type="domain" description="OmpR/PhoB-type" evidence="5">
    <location>
        <begin position="126"/>
        <end position="228"/>
    </location>
</feature>
<dbReference type="CDD" id="cd00383">
    <property type="entry name" value="trans_reg_C"/>
    <property type="match status" value="1"/>
</dbReference>
<dbReference type="InterPro" id="IPR001867">
    <property type="entry name" value="OmpR/PhoB-type_DNA-bd"/>
</dbReference>
<protein>
    <submittedName>
        <fullName evidence="6">Response regulator</fullName>
    </submittedName>
</protein>
<dbReference type="EMBL" id="JADIKF010000038">
    <property type="protein sequence ID" value="MBM7129690.1"/>
    <property type="molecule type" value="Genomic_DNA"/>
</dbReference>
<dbReference type="SUPFAM" id="SSF46894">
    <property type="entry name" value="C-terminal effector domain of the bipartite response regulators"/>
    <property type="match status" value="1"/>
</dbReference>
<dbReference type="PROSITE" id="PS51755">
    <property type="entry name" value="OMPR_PHOB"/>
    <property type="match status" value="1"/>
</dbReference>
<reference evidence="6" key="1">
    <citation type="submission" date="2020-10" db="EMBL/GenBank/DDBJ databases">
        <title>Phylogeny of dyella-like bacteria.</title>
        <authorList>
            <person name="Fu J."/>
        </authorList>
    </citation>
    <scope>NUCLEOTIDE SEQUENCE</scope>
    <source>
        <strain evidence="6">DHON07</strain>
    </source>
</reference>
<sequence length="229" mass="25669">MDHTADRAARILIVEDEPKLAALVGDYLHASGYAWYWVADGREAVPAVKAQHPDLVLLDLMLPGRDGLDICRELRSFSDVPIVMLTAKVEEIDRLLGLELGADDYICKPFSPREVVARIKAILRRARFPVEPGHTALKIDDEAHRASFNGTALDLTPVEFRLLKTLAAAPGRVFSRDRLLDNLYLDHRVVTDRTVDSHVKNLRRKLEQAAPGQDPIRSIYGVGYKLEID</sequence>
<evidence type="ECO:0000313" key="6">
    <source>
        <dbReference type="EMBL" id="MBM7129690.1"/>
    </source>
</evidence>
<dbReference type="InterPro" id="IPR036388">
    <property type="entry name" value="WH-like_DNA-bd_sf"/>
</dbReference>
<dbReference type="InterPro" id="IPR011006">
    <property type="entry name" value="CheY-like_superfamily"/>
</dbReference>
<evidence type="ECO:0000256" key="3">
    <source>
        <dbReference type="PROSITE-ProRule" id="PRU01091"/>
    </source>
</evidence>
<dbReference type="PROSITE" id="PS50110">
    <property type="entry name" value="RESPONSE_REGULATORY"/>
    <property type="match status" value="1"/>
</dbReference>
<dbReference type="SMART" id="SM00862">
    <property type="entry name" value="Trans_reg_C"/>
    <property type="match status" value="1"/>
</dbReference>
<feature type="modified residue" description="4-aspartylphosphate" evidence="2">
    <location>
        <position position="59"/>
    </location>
</feature>
<keyword evidence="7" id="KW-1185">Reference proteome</keyword>
<evidence type="ECO:0000313" key="7">
    <source>
        <dbReference type="Proteomes" id="UP001430193"/>
    </source>
</evidence>
<dbReference type="PANTHER" id="PTHR48111:SF59">
    <property type="entry name" value="TRANSCRIPTIONAL REGULATORY PROTEIN BAER"/>
    <property type="match status" value="1"/>
</dbReference>
<evidence type="ECO:0000259" key="4">
    <source>
        <dbReference type="PROSITE" id="PS50110"/>
    </source>
</evidence>
<comment type="caution">
    <text evidence="6">The sequence shown here is derived from an EMBL/GenBank/DDBJ whole genome shotgun (WGS) entry which is preliminary data.</text>
</comment>
<dbReference type="Gene3D" id="1.10.10.10">
    <property type="entry name" value="Winged helix-like DNA-binding domain superfamily/Winged helix DNA-binding domain"/>
    <property type="match status" value="1"/>
</dbReference>
<dbReference type="SUPFAM" id="SSF52172">
    <property type="entry name" value="CheY-like"/>
    <property type="match status" value="1"/>
</dbReference>
<gene>
    <name evidence="6" type="ORF">ISS99_09150</name>
</gene>
<evidence type="ECO:0000256" key="1">
    <source>
        <dbReference type="ARBA" id="ARBA00023125"/>
    </source>
</evidence>
<dbReference type="InterPro" id="IPR001789">
    <property type="entry name" value="Sig_transdc_resp-reg_receiver"/>
</dbReference>
<dbReference type="InterPro" id="IPR039420">
    <property type="entry name" value="WalR-like"/>
</dbReference>
<dbReference type="RefSeq" id="WP_204631303.1">
    <property type="nucleotide sequence ID" value="NZ_BSOC01000003.1"/>
</dbReference>
<organism evidence="6 7">
    <name type="scientific">Dyella mobilis</name>
    <dbReference type="NCBI Taxonomy" id="1849582"/>
    <lineage>
        <taxon>Bacteria</taxon>
        <taxon>Pseudomonadati</taxon>
        <taxon>Pseudomonadota</taxon>
        <taxon>Gammaproteobacteria</taxon>
        <taxon>Lysobacterales</taxon>
        <taxon>Rhodanobacteraceae</taxon>
        <taxon>Dyella</taxon>
    </lineage>
</organism>
<dbReference type="Gene3D" id="6.10.250.690">
    <property type="match status" value="1"/>
</dbReference>
<feature type="domain" description="Response regulatory" evidence="4">
    <location>
        <begin position="10"/>
        <end position="123"/>
    </location>
</feature>
<keyword evidence="2" id="KW-0597">Phosphoprotein</keyword>